<evidence type="ECO:0000256" key="2">
    <source>
        <dbReference type="ARBA" id="ARBA00005022"/>
    </source>
</evidence>
<keyword evidence="7" id="KW-1185">Reference proteome</keyword>
<proteinExistence type="predicted"/>
<comment type="cofactor">
    <cofactor evidence="1">
        <name>L-ascorbate</name>
        <dbReference type="ChEBI" id="CHEBI:38290"/>
    </cofactor>
</comment>
<comment type="caution">
    <text evidence="6">The sequence shown here is derived from an EMBL/GenBank/DDBJ whole genome shotgun (WGS) entry which is preliminary data.</text>
</comment>
<dbReference type="PANTHER" id="PTHR10696">
    <property type="entry name" value="GAMMA-BUTYROBETAINE HYDROXYLASE-RELATED"/>
    <property type="match status" value="1"/>
</dbReference>
<dbReference type="Pfam" id="PF02668">
    <property type="entry name" value="TauD"/>
    <property type="match status" value="1"/>
</dbReference>
<dbReference type="SUPFAM" id="SSF109604">
    <property type="entry name" value="HD-domain/PDEase-like"/>
    <property type="match status" value="1"/>
</dbReference>
<dbReference type="Gene3D" id="3.60.130.10">
    <property type="entry name" value="Clavaminate synthase-like"/>
    <property type="match status" value="1"/>
</dbReference>
<gene>
    <name evidence="6" type="ORF">TeGR_g2411</name>
</gene>
<dbReference type="EMBL" id="BRYB01002040">
    <property type="protein sequence ID" value="GMI38569.1"/>
    <property type="molecule type" value="Genomic_DNA"/>
</dbReference>
<keyword evidence="3" id="KW-0124">Carnitine biosynthesis</keyword>
<evidence type="ECO:0000259" key="5">
    <source>
        <dbReference type="Pfam" id="PF02668"/>
    </source>
</evidence>
<comment type="pathway">
    <text evidence="2">Amine and polyamine biosynthesis; carnitine biosynthesis.</text>
</comment>
<organism evidence="6 7">
    <name type="scientific">Tetraparma gracilis</name>
    <dbReference type="NCBI Taxonomy" id="2962635"/>
    <lineage>
        <taxon>Eukaryota</taxon>
        <taxon>Sar</taxon>
        <taxon>Stramenopiles</taxon>
        <taxon>Ochrophyta</taxon>
        <taxon>Bolidophyceae</taxon>
        <taxon>Parmales</taxon>
        <taxon>Triparmaceae</taxon>
        <taxon>Tetraparma</taxon>
    </lineage>
</organism>
<reference evidence="6 7" key="1">
    <citation type="journal article" date="2023" name="Commun. Biol.">
        <title>Genome analysis of Parmales, the sister group of diatoms, reveals the evolutionary specialization of diatoms from phago-mixotrophs to photoautotrophs.</title>
        <authorList>
            <person name="Ban H."/>
            <person name="Sato S."/>
            <person name="Yoshikawa S."/>
            <person name="Yamada K."/>
            <person name="Nakamura Y."/>
            <person name="Ichinomiya M."/>
            <person name="Sato N."/>
            <person name="Blanc-Mathieu R."/>
            <person name="Endo H."/>
            <person name="Kuwata A."/>
            <person name="Ogata H."/>
        </authorList>
    </citation>
    <scope>NUCLEOTIDE SEQUENCE [LARGE SCALE GENOMIC DNA]</scope>
</reference>
<evidence type="ECO:0000256" key="3">
    <source>
        <dbReference type="ARBA" id="ARBA00022873"/>
    </source>
</evidence>
<feature type="domain" description="TauD/TfdA-like" evidence="5">
    <location>
        <begin position="168"/>
        <end position="442"/>
    </location>
</feature>
<evidence type="ECO:0000256" key="4">
    <source>
        <dbReference type="ARBA" id="ARBA00023002"/>
    </source>
</evidence>
<evidence type="ECO:0000313" key="7">
    <source>
        <dbReference type="Proteomes" id="UP001165060"/>
    </source>
</evidence>
<sequence>MPSMLFQMGRSSSRLYRMQHYTSSRVLNSTSFKSVARSTTPYSSFSTVREVPTAKFLELSIESEGNSSTTRLCHPLFLRERDQNPLMSQQPTGQRYFEPTDYVGVGLKDANLCSNNELSVTFDDGHVTTFKDPSALAAEVLDPTFPHKMPAVQDWSAKQMPKDKLYFDYTSEDYKLRDVLSQIASHGAAVISNTPANGEFLEGFCADVGFVRNTNWGYFFSVKSEGDDFISSDNDVLKEGTVTSAAENMAQQVDGEKQTDIAYSNMKLMLHVDNPYRDPYPQYQLLHCVQAAPPGKGGESIIADGFHAAEILRRDFPAMFNILATTKMRVQYKDATTEQIRFVPCIETDPTTGDPCDPSTQTVKKIASSSRLDYCPNLPPAEAQLFYEAKQKWLQTIHSPEVALSWRLNDGDMLIVDNGRVMHGREAFENDATTTRHLEGCYMDRDSLFSSYLVLGRDEQKSTAEVTAVRVVDAPVAAPVEKTKLDNSAKVEFNSLAECTKEDMDLMTPLYAAATSPTRLTQRALGLLKAQKGGHSELGAKIDLYQHGVQTATRAYRDGASDEMVACALLHDIGELLSPSNHGDVAAGILRPYISQAMWWTLANHEVFQGHYYYEHAGLDPNARDRWLEGKDGGHMGAAPEGAWELCAEFCEKYDAPSFDPEYQNMELEEFVPILERVFSKEGFWDDAQNAKKGAVTGAGAGSKEESA</sequence>
<evidence type="ECO:0000256" key="1">
    <source>
        <dbReference type="ARBA" id="ARBA00001961"/>
    </source>
</evidence>
<dbReference type="InterPro" id="IPR042098">
    <property type="entry name" value="TauD-like_sf"/>
</dbReference>
<dbReference type="PANTHER" id="PTHR10696:SF51">
    <property type="entry name" value="TRIMETHYLLYSINE DIOXYGENASE, MITOCHONDRIAL"/>
    <property type="match status" value="1"/>
</dbReference>
<evidence type="ECO:0000313" key="6">
    <source>
        <dbReference type="EMBL" id="GMI38569.1"/>
    </source>
</evidence>
<dbReference type="Proteomes" id="UP001165060">
    <property type="component" value="Unassembled WGS sequence"/>
</dbReference>
<name>A0ABQ6N2S5_9STRA</name>
<accession>A0ABQ6N2S5</accession>
<dbReference type="SUPFAM" id="SSF51197">
    <property type="entry name" value="Clavaminate synthase-like"/>
    <property type="match status" value="1"/>
</dbReference>
<protein>
    <recommendedName>
        <fullName evidence="5">TauD/TfdA-like domain-containing protein</fullName>
    </recommendedName>
</protein>
<dbReference type="InterPro" id="IPR003819">
    <property type="entry name" value="TauD/TfdA-like"/>
</dbReference>
<dbReference type="InterPro" id="IPR050411">
    <property type="entry name" value="AlphaKG_dependent_hydroxylases"/>
</dbReference>
<dbReference type="Gene3D" id="1.10.3210.10">
    <property type="entry name" value="Hypothetical protein af1432"/>
    <property type="match status" value="1"/>
</dbReference>
<keyword evidence="4" id="KW-0560">Oxidoreductase</keyword>